<proteinExistence type="predicted"/>
<evidence type="ECO:0000313" key="3">
    <source>
        <dbReference type="Proteomes" id="UP000282060"/>
    </source>
</evidence>
<dbReference type="RefSeq" id="WP_126505341.1">
    <property type="nucleotide sequence ID" value="NZ_RXNV01000002.1"/>
</dbReference>
<evidence type="ECO:0000313" key="2">
    <source>
        <dbReference type="EMBL" id="RTR33479.1"/>
    </source>
</evidence>
<dbReference type="Pfam" id="PF02958">
    <property type="entry name" value="EcKL"/>
    <property type="match status" value="1"/>
</dbReference>
<organism evidence="2 3">
    <name type="scientific">Shewanella atlantica</name>
    <dbReference type="NCBI Taxonomy" id="271099"/>
    <lineage>
        <taxon>Bacteria</taxon>
        <taxon>Pseudomonadati</taxon>
        <taxon>Pseudomonadota</taxon>
        <taxon>Gammaproteobacteria</taxon>
        <taxon>Alteromonadales</taxon>
        <taxon>Shewanellaceae</taxon>
        <taxon>Shewanella</taxon>
    </lineage>
</organism>
<sequence>MNTEEYILQRLNCNAVQRLESVQTLWSGYGEIVRYRIKGEHCPESIIVKSVSPPTESAHPRGWDSQHSHRRKLLSYRVEANWYRDWALQCSGPSFVPECFGILEDISHENSQINAGSVQTAEKCLILLSDLDQAGFMVRKKSLTIEQSKVCITWLAHFHARFLQDSPDKTWPEGLWPIGTYWHLGTRSDEYAVMPDSPLKSAASDLDLKLNSCRFKTLVHGDAKVANFCFSQNCDRVAAVDFQYVGAGCGMKDLIYFIGSCLTEEQCHLEYEELIEHYFSQLSVALKLNNSHLDFEMVEREWRPLFFVAWADFQRFILGWSPDHPKNNGFSQKMTDIALESLVSSSGKI</sequence>
<dbReference type="OrthoDB" id="9769860at2"/>
<protein>
    <submittedName>
        <fullName evidence="2">DUF1679 domain-containing protein</fullName>
    </submittedName>
</protein>
<dbReference type="PANTHER" id="PTHR11012">
    <property type="entry name" value="PROTEIN KINASE-LIKE DOMAIN-CONTAINING"/>
    <property type="match status" value="1"/>
</dbReference>
<evidence type="ECO:0000259" key="1">
    <source>
        <dbReference type="SMART" id="SM00587"/>
    </source>
</evidence>
<dbReference type="SUPFAM" id="SSF56112">
    <property type="entry name" value="Protein kinase-like (PK-like)"/>
    <property type="match status" value="1"/>
</dbReference>
<feature type="domain" description="CHK kinase-like" evidence="1">
    <location>
        <begin position="126"/>
        <end position="288"/>
    </location>
</feature>
<dbReference type="PANTHER" id="PTHR11012:SF30">
    <property type="entry name" value="PROTEIN KINASE-LIKE DOMAIN-CONTAINING"/>
    <property type="match status" value="1"/>
</dbReference>
<keyword evidence="3" id="KW-1185">Reference proteome</keyword>
<dbReference type="EMBL" id="RXNV01000002">
    <property type="protein sequence ID" value="RTR33479.1"/>
    <property type="molecule type" value="Genomic_DNA"/>
</dbReference>
<comment type="caution">
    <text evidence="2">The sequence shown here is derived from an EMBL/GenBank/DDBJ whole genome shotgun (WGS) entry which is preliminary data.</text>
</comment>
<dbReference type="SMART" id="SM00587">
    <property type="entry name" value="CHK"/>
    <property type="match status" value="1"/>
</dbReference>
<dbReference type="Gene3D" id="3.90.1200.10">
    <property type="match status" value="1"/>
</dbReference>
<reference evidence="2 3" key="1">
    <citation type="submission" date="2018-12" db="EMBL/GenBank/DDBJ databases">
        <authorList>
            <person name="Yu L."/>
        </authorList>
    </citation>
    <scope>NUCLEOTIDE SEQUENCE [LARGE SCALE GENOMIC DNA]</scope>
    <source>
        <strain evidence="2 3">HAW-EB5</strain>
    </source>
</reference>
<accession>A0A431WDM4</accession>
<dbReference type="InterPro" id="IPR004119">
    <property type="entry name" value="EcKL"/>
</dbReference>
<name>A0A431WDM4_9GAMM</name>
<dbReference type="AlphaFoldDB" id="A0A431WDM4"/>
<gene>
    <name evidence="2" type="ORF">EKG39_07045</name>
</gene>
<dbReference type="InterPro" id="IPR011009">
    <property type="entry name" value="Kinase-like_dom_sf"/>
</dbReference>
<dbReference type="InterPro" id="IPR015897">
    <property type="entry name" value="CHK_kinase-like"/>
</dbReference>
<dbReference type="Proteomes" id="UP000282060">
    <property type="component" value="Unassembled WGS sequence"/>
</dbReference>